<protein>
    <submittedName>
        <fullName evidence="2">3-isopropylmalate dehydratase</fullName>
    </submittedName>
</protein>
<dbReference type="PANTHER" id="PTHR35610:SF8">
    <property type="entry name" value="3-ISOPROPYLMALATE DEHYDRATASE"/>
    <property type="match status" value="1"/>
</dbReference>
<evidence type="ECO:0000313" key="2">
    <source>
        <dbReference type="EMBL" id="AHF99601.1"/>
    </source>
</evidence>
<dbReference type="Pfam" id="PF09754">
    <property type="entry name" value="PAC2"/>
    <property type="match status" value="1"/>
</dbReference>
<dbReference type="SUPFAM" id="SSF159659">
    <property type="entry name" value="Cgl1923-like"/>
    <property type="match status" value="1"/>
</dbReference>
<dbReference type="GeneID" id="25145389"/>
<dbReference type="KEGG" id="hlr:HALLA_13165"/>
<feature type="region of interest" description="Disordered" evidence="1">
    <location>
        <begin position="227"/>
        <end position="246"/>
    </location>
</feature>
<reference evidence="2 3" key="1">
    <citation type="submission" date="2014-01" db="EMBL/GenBank/DDBJ databases">
        <authorList>
            <consortium name="DOE Joint Genome Institute"/>
            <person name="Anderson I."/>
            <person name="Huntemann M."/>
            <person name="Han J."/>
            <person name="Chen A."/>
            <person name="Kyrpides N."/>
            <person name="Mavromatis K."/>
            <person name="Markowitz V."/>
            <person name="Palaniappan K."/>
            <person name="Ivanova N."/>
            <person name="Schaumberg A."/>
            <person name="Pati A."/>
            <person name="Liolios K."/>
            <person name="Nordberg H.P."/>
            <person name="Cantor M.N."/>
            <person name="Hua S.X."/>
            <person name="Woyke T."/>
        </authorList>
    </citation>
    <scope>NUCLEOTIDE SEQUENCE [LARGE SCALE GENOMIC DNA]</scope>
    <source>
        <strain evidence="2 3">XH-48</strain>
    </source>
</reference>
<dbReference type="PATRIC" id="fig|797299.3.peg.1649"/>
<dbReference type="OrthoDB" id="35908at2157"/>
<gene>
    <name evidence="2" type="ORF">HALLA_13165</name>
</gene>
<sequence length="246" mass="26830">MSRIRIQGPEVDLENATLVEGFPGIGLVGKIATDHLIEELDMRYYASVHCEGLPRVGIYREGDRTVRPPVRLYVSEDKNVLALQSDTPISASAVDTVASCLTGWLVDEGVRPVYLSGRPAEQEGIPQITGVATGDAGDALDEIGVDPPSEDGVISGPTGALINRAAQQDYDALGLIVECNPNFPDPEAASELLEHAIAPLTDLSIDVDRLIERDEEIQEHREQFAKRMQEIGQEESSQARPLRMYQ</sequence>
<organism evidence="2 3">
    <name type="scientific">Halostagnicola larsenii XH-48</name>
    <dbReference type="NCBI Taxonomy" id="797299"/>
    <lineage>
        <taxon>Archaea</taxon>
        <taxon>Methanobacteriati</taxon>
        <taxon>Methanobacteriota</taxon>
        <taxon>Stenosarchaea group</taxon>
        <taxon>Halobacteria</taxon>
        <taxon>Halobacteriales</taxon>
        <taxon>Natrialbaceae</taxon>
        <taxon>Halostagnicola</taxon>
    </lineage>
</organism>
<dbReference type="InterPro" id="IPR019151">
    <property type="entry name" value="Proteasome_assmbl_chaperone_2"/>
</dbReference>
<dbReference type="AlphaFoldDB" id="W0JQN7"/>
<proteinExistence type="predicted"/>
<dbReference type="STRING" id="797299.HALLA_13165"/>
<dbReference type="eggNOG" id="arCOG00347">
    <property type="taxonomic scope" value="Archaea"/>
</dbReference>
<dbReference type="EMBL" id="CP007055">
    <property type="protein sequence ID" value="AHF99601.1"/>
    <property type="molecule type" value="Genomic_DNA"/>
</dbReference>
<dbReference type="HOGENOM" id="CLU_075000_0_0_2"/>
<dbReference type="Proteomes" id="UP000019024">
    <property type="component" value="Chromosome"/>
</dbReference>
<dbReference type="InterPro" id="IPR038389">
    <property type="entry name" value="PSMG2_sf"/>
</dbReference>
<evidence type="ECO:0000313" key="3">
    <source>
        <dbReference type="Proteomes" id="UP000019024"/>
    </source>
</evidence>
<keyword evidence="3" id="KW-1185">Reference proteome</keyword>
<evidence type="ECO:0000256" key="1">
    <source>
        <dbReference type="SAM" id="MobiDB-lite"/>
    </source>
</evidence>
<dbReference type="Gene3D" id="3.40.50.10900">
    <property type="entry name" value="PAC-like subunit"/>
    <property type="match status" value="1"/>
</dbReference>
<name>W0JQN7_9EURY</name>
<dbReference type="RefSeq" id="WP_049952840.1">
    <property type="nucleotide sequence ID" value="NZ_CP007055.1"/>
</dbReference>
<dbReference type="PANTHER" id="PTHR35610">
    <property type="entry name" value="3-ISOPROPYLMALATE DEHYDRATASE-RELATED"/>
    <property type="match status" value="1"/>
</dbReference>
<accession>W0JQN7</accession>